<protein>
    <submittedName>
        <fullName evidence="1">Uncharacterized protein</fullName>
    </submittedName>
</protein>
<dbReference type="EMBL" id="QEAN01000089">
    <property type="protein sequence ID" value="TPX49058.1"/>
    <property type="molecule type" value="Genomic_DNA"/>
</dbReference>
<reference evidence="1 2" key="1">
    <citation type="journal article" date="2019" name="Sci. Rep.">
        <title>Comparative genomics of chytrid fungi reveal insights into the obligate biotrophic and pathogenic lifestyle of Synchytrium endobioticum.</title>
        <authorList>
            <person name="van de Vossenberg B.T.L.H."/>
            <person name="Warris S."/>
            <person name="Nguyen H.D.T."/>
            <person name="van Gent-Pelzer M.P.E."/>
            <person name="Joly D.L."/>
            <person name="van de Geest H.C."/>
            <person name="Bonants P.J.M."/>
            <person name="Smith D.S."/>
            <person name="Levesque C.A."/>
            <person name="van der Lee T.A.J."/>
        </authorList>
    </citation>
    <scope>NUCLEOTIDE SEQUENCE [LARGE SCALE GENOMIC DNA]</scope>
    <source>
        <strain evidence="1 2">MB42</strain>
    </source>
</reference>
<sequence>MHPLLVRSPLLHPLQGTWREQPFSRSSCPILPVIGGACLHWGCGVFASRGIKRYLSSPSLLSRFISAISSDNSHDQPTPRR</sequence>
<evidence type="ECO:0000313" key="1">
    <source>
        <dbReference type="EMBL" id="TPX49058.1"/>
    </source>
</evidence>
<organism evidence="1 2">
    <name type="scientific">Synchytrium endobioticum</name>
    <dbReference type="NCBI Taxonomy" id="286115"/>
    <lineage>
        <taxon>Eukaryota</taxon>
        <taxon>Fungi</taxon>
        <taxon>Fungi incertae sedis</taxon>
        <taxon>Chytridiomycota</taxon>
        <taxon>Chytridiomycota incertae sedis</taxon>
        <taxon>Chytridiomycetes</taxon>
        <taxon>Synchytriales</taxon>
        <taxon>Synchytriaceae</taxon>
        <taxon>Synchytrium</taxon>
    </lineage>
</organism>
<dbReference type="Proteomes" id="UP000317494">
    <property type="component" value="Unassembled WGS sequence"/>
</dbReference>
<gene>
    <name evidence="1" type="ORF">SeMB42_g02752</name>
</gene>
<dbReference type="VEuPathDB" id="FungiDB:SeMB42_g02752"/>
<evidence type="ECO:0000313" key="2">
    <source>
        <dbReference type="Proteomes" id="UP000317494"/>
    </source>
</evidence>
<dbReference type="AlphaFoldDB" id="A0A507DDW1"/>
<keyword evidence="2" id="KW-1185">Reference proteome</keyword>
<proteinExistence type="predicted"/>
<name>A0A507DDW1_9FUNG</name>
<comment type="caution">
    <text evidence="1">The sequence shown here is derived from an EMBL/GenBank/DDBJ whole genome shotgun (WGS) entry which is preliminary data.</text>
</comment>
<accession>A0A507DDW1</accession>